<comment type="caution">
    <text evidence="2">The sequence shown here is derived from an EMBL/GenBank/DDBJ whole genome shotgun (WGS) entry which is preliminary data.</text>
</comment>
<keyword evidence="2" id="KW-0378">Hydrolase</keyword>
<dbReference type="Pfam" id="PF00561">
    <property type="entry name" value="Abhydrolase_1"/>
    <property type="match status" value="1"/>
</dbReference>
<dbReference type="Proteomes" id="UP000808337">
    <property type="component" value="Unassembled WGS sequence"/>
</dbReference>
<dbReference type="PANTHER" id="PTHR46331:SF2">
    <property type="entry name" value="VALACYCLOVIR HYDROLASE"/>
    <property type="match status" value="1"/>
</dbReference>
<feature type="domain" description="AB hydrolase-1" evidence="1">
    <location>
        <begin position="66"/>
        <end position="194"/>
    </location>
</feature>
<accession>A0A9D7SWE1</accession>
<dbReference type="AlphaFoldDB" id="A0A9D7SWE1"/>
<evidence type="ECO:0000313" key="2">
    <source>
        <dbReference type="EMBL" id="MBK9983384.1"/>
    </source>
</evidence>
<sequence length="296" mass="33375">MKKALVLILVTLVMNIACGQINISKLQSDYEKALGKTSYGRNDKTGKYYDIRGFRMYCEVYGKGEPLLLIHGNGGSINNFVKQIPSLSKKYKVIVADSRAQGKSLDSNDSLTYEMMADDYAALLSAMHIDSAYVVGWSDGGINGLLLAIRHPEKVKKLVMTGASLQPDSSAVQADVLQRVTKNYNLFADMFKEDRPKTALDSTVFKYKKLTIEQPHIALKELHKITIPVLVIGGDHDVIRPRHTLLIFENIPRSYLWILPDSGHSTPVVYADEFNNRVVEFLNTKYRKIEDRAREF</sequence>
<dbReference type="GO" id="GO:0017171">
    <property type="term" value="F:serine hydrolase activity"/>
    <property type="evidence" value="ECO:0007669"/>
    <property type="project" value="TreeGrafter"/>
</dbReference>
<dbReference type="InterPro" id="IPR029058">
    <property type="entry name" value="AB_hydrolase_fold"/>
</dbReference>
<gene>
    <name evidence="2" type="ORF">IPP15_13510</name>
</gene>
<reference evidence="2 3" key="1">
    <citation type="submission" date="2020-10" db="EMBL/GenBank/DDBJ databases">
        <title>Connecting structure to function with the recovery of over 1000 high-quality activated sludge metagenome-assembled genomes encoding full-length rRNA genes using long-read sequencing.</title>
        <authorList>
            <person name="Singleton C.M."/>
            <person name="Petriglieri F."/>
            <person name="Kristensen J.M."/>
            <person name="Kirkegaard R.H."/>
            <person name="Michaelsen T.Y."/>
            <person name="Andersen M.H."/>
            <person name="Karst S.M."/>
            <person name="Dueholm M.S."/>
            <person name="Nielsen P.H."/>
            <person name="Albertsen M."/>
        </authorList>
    </citation>
    <scope>NUCLEOTIDE SEQUENCE [LARGE SCALE GENOMIC DNA]</scope>
    <source>
        <strain evidence="2">Ribe_18-Q3-R11-54_MAXAC.273</strain>
    </source>
</reference>
<dbReference type="Gene3D" id="3.40.50.1820">
    <property type="entry name" value="alpha/beta hydrolase"/>
    <property type="match status" value="1"/>
</dbReference>
<evidence type="ECO:0000259" key="1">
    <source>
        <dbReference type="Pfam" id="PF00561"/>
    </source>
</evidence>
<dbReference type="InterPro" id="IPR000073">
    <property type="entry name" value="AB_hydrolase_1"/>
</dbReference>
<name>A0A9D7SWE1_9BACT</name>
<proteinExistence type="predicted"/>
<organism evidence="2 3">
    <name type="scientific">Candidatus Opimibacter skivensis</name>
    <dbReference type="NCBI Taxonomy" id="2982028"/>
    <lineage>
        <taxon>Bacteria</taxon>
        <taxon>Pseudomonadati</taxon>
        <taxon>Bacteroidota</taxon>
        <taxon>Saprospiria</taxon>
        <taxon>Saprospirales</taxon>
        <taxon>Saprospiraceae</taxon>
        <taxon>Candidatus Opimibacter</taxon>
    </lineage>
</organism>
<dbReference type="SUPFAM" id="SSF53474">
    <property type="entry name" value="alpha/beta-Hydrolases"/>
    <property type="match status" value="1"/>
</dbReference>
<dbReference type="PANTHER" id="PTHR46331">
    <property type="entry name" value="VALACYCLOVIR HYDROLASE"/>
    <property type="match status" value="1"/>
</dbReference>
<evidence type="ECO:0000313" key="3">
    <source>
        <dbReference type="Proteomes" id="UP000808337"/>
    </source>
</evidence>
<dbReference type="PRINTS" id="PR00111">
    <property type="entry name" value="ABHYDROLASE"/>
</dbReference>
<protein>
    <submittedName>
        <fullName evidence="2">Alpha/beta hydrolase</fullName>
    </submittedName>
</protein>
<dbReference type="EMBL" id="JADKGY010000019">
    <property type="protein sequence ID" value="MBK9983384.1"/>
    <property type="molecule type" value="Genomic_DNA"/>
</dbReference>